<evidence type="ECO:0000259" key="2">
    <source>
        <dbReference type="Pfam" id="PF07978"/>
    </source>
</evidence>
<dbReference type="AlphaFoldDB" id="A0ABD0KLB6"/>
<dbReference type="PANTHER" id="PTHR21017">
    <property type="entry name" value="NIPSNAP-RELATED"/>
    <property type="match status" value="1"/>
</dbReference>
<dbReference type="Pfam" id="PF07978">
    <property type="entry name" value="NIPSNAP"/>
    <property type="match status" value="3"/>
</dbReference>
<protein>
    <recommendedName>
        <fullName evidence="2">NIPSNAP domain-containing protein</fullName>
    </recommendedName>
</protein>
<sequence length="328" mass="38224">MAAMAGISRRLLRSVTFLPSSQGWQCPAVIRFQSSQSPQSEEQDDRSGKGGWLKNFMRVRTLEPSKESHSMQLSSKETVYEIQFHAVKPECMEDYLNQFGTFKQLMEEKQAGSKLIGSWTVEIGDQDEAIHIWSYPGGYPVLNRANQIYRTDKDFIEFRKNRNKMLRSRKNQILLAFSFWPEIGPRPAHHIYELRSYTLKPGTMIEWGNNWARGIKSRTTNNEPVAGFFSQMGDLYTVHHIWVRMLHQARGIKFRQSNNEPVAGFFSHLGQQYNVHHLWAYTDLETRKQTREAAWQRPGWDECVAYTVPLIRHMQSRILIPTPFSPLQ</sequence>
<keyword evidence="4" id="KW-1185">Reference proteome</keyword>
<dbReference type="GO" id="GO:0000423">
    <property type="term" value="P:mitophagy"/>
    <property type="evidence" value="ECO:0007669"/>
    <property type="project" value="UniProtKB-ARBA"/>
</dbReference>
<dbReference type="EMBL" id="JACVVK020000157">
    <property type="protein sequence ID" value="KAK7487907.1"/>
    <property type="molecule type" value="Genomic_DNA"/>
</dbReference>
<dbReference type="PANTHER" id="PTHR21017:SF17">
    <property type="entry name" value="PROTEIN NIPSNAP"/>
    <property type="match status" value="1"/>
</dbReference>
<evidence type="ECO:0000313" key="3">
    <source>
        <dbReference type="EMBL" id="KAK7487907.1"/>
    </source>
</evidence>
<organism evidence="3 4">
    <name type="scientific">Batillaria attramentaria</name>
    <dbReference type="NCBI Taxonomy" id="370345"/>
    <lineage>
        <taxon>Eukaryota</taxon>
        <taxon>Metazoa</taxon>
        <taxon>Spiralia</taxon>
        <taxon>Lophotrochozoa</taxon>
        <taxon>Mollusca</taxon>
        <taxon>Gastropoda</taxon>
        <taxon>Caenogastropoda</taxon>
        <taxon>Sorbeoconcha</taxon>
        <taxon>Cerithioidea</taxon>
        <taxon>Batillariidae</taxon>
        <taxon>Batillaria</taxon>
    </lineage>
</organism>
<gene>
    <name evidence="3" type="ORF">BaRGS_00020808</name>
</gene>
<evidence type="ECO:0000313" key="4">
    <source>
        <dbReference type="Proteomes" id="UP001519460"/>
    </source>
</evidence>
<evidence type="ECO:0000256" key="1">
    <source>
        <dbReference type="ARBA" id="ARBA00005291"/>
    </source>
</evidence>
<dbReference type="Proteomes" id="UP001519460">
    <property type="component" value="Unassembled WGS sequence"/>
</dbReference>
<dbReference type="SUPFAM" id="SSF54909">
    <property type="entry name" value="Dimeric alpha+beta barrel"/>
    <property type="match status" value="3"/>
</dbReference>
<name>A0ABD0KLB6_9CAEN</name>
<comment type="similarity">
    <text evidence="1">Belongs to the NipSnap family.</text>
</comment>
<proteinExistence type="inferred from homology"/>
<dbReference type="InterPro" id="IPR011008">
    <property type="entry name" value="Dimeric_a/b-barrel"/>
</dbReference>
<dbReference type="InterPro" id="IPR012577">
    <property type="entry name" value="NIPSNAP"/>
</dbReference>
<accession>A0ABD0KLB6</accession>
<comment type="caution">
    <text evidence="3">The sequence shown here is derived from an EMBL/GenBank/DDBJ whole genome shotgun (WGS) entry which is preliminary data.</text>
</comment>
<feature type="domain" description="NIPSNAP" evidence="2">
    <location>
        <begin position="249"/>
        <end position="326"/>
    </location>
</feature>
<dbReference type="Gene3D" id="3.30.70.100">
    <property type="match status" value="3"/>
</dbReference>
<feature type="domain" description="NIPSNAP" evidence="2">
    <location>
        <begin position="80"/>
        <end position="179"/>
    </location>
</feature>
<dbReference type="InterPro" id="IPR051557">
    <property type="entry name" value="NipSnap_domain"/>
</dbReference>
<feature type="domain" description="NIPSNAP" evidence="2">
    <location>
        <begin position="192"/>
        <end position="242"/>
    </location>
</feature>
<reference evidence="3 4" key="1">
    <citation type="journal article" date="2023" name="Sci. Data">
        <title>Genome assembly of the Korean intertidal mud-creeper Batillaria attramentaria.</title>
        <authorList>
            <person name="Patra A.K."/>
            <person name="Ho P.T."/>
            <person name="Jun S."/>
            <person name="Lee S.J."/>
            <person name="Kim Y."/>
            <person name="Won Y.J."/>
        </authorList>
    </citation>
    <scope>NUCLEOTIDE SEQUENCE [LARGE SCALE GENOMIC DNA]</scope>
    <source>
        <strain evidence="3">Wonlab-2016</strain>
    </source>
</reference>